<protein>
    <submittedName>
        <fullName evidence="2">Uncharacterized protein</fullName>
    </submittedName>
</protein>
<dbReference type="OrthoDB" id="4702482at2"/>
<evidence type="ECO:0000313" key="3">
    <source>
        <dbReference type="Proteomes" id="UP000271573"/>
    </source>
</evidence>
<reference evidence="2 3" key="1">
    <citation type="submission" date="2018-11" db="EMBL/GenBank/DDBJ databases">
        <title>Complete genome sequence of Nocardioides baekrokdamisoli strain KCTC 39748.</title>
        <authorList>
            <person name="Kang S.W."/>
            <person name="Lee K.C."/>
            <person name="Kim K.K."/>
            <person name="Kim J.S."/>
            <person name="Kim D.S."/>
            <person name="Ko S.H."/>
            <person name="Yang S.H."/>
            <person name="Shin Y.K."/>
            <person name="Lee J.S."/>
        </authorList>
    </citation>
    <scope>NUCLEOTIDE SEQUENCE [LARGE SCALE GENOMIC DNA]</scope>
    <source>
        <strain evidence="2 3">KCTC 39748</strain>
    </source>
</reference>
<accession>A0A3G9IXS5</accession>
<dbReference type="KEGG" id="nbe:Back2_27780"/>
<name>A0A3G9IXS5_9ACTN</name>
<dbReference type="AlphaFoldDB" id="A0A3G9IXS5"/>
<gene>
    <name evidence="2" type="ORF">Back2_27780</name>
</gene>
<evidence type="ECO:0000313" key="2">
    <source>
        <dbReference type="EMBL" id="BBH18491.1"/>
    </source>
</evidence>
<feature type="region of interest" description="Disordered" evidence="1">
    <location>
        <begin position="29"/>
        <end position="74"/>
    </location>
</feature>
<organism evidence="2 3">
    <name type="scientific">Nocardioides baekrokdamisoli</name>
    <dbReference type="NCBI Taxonomy" id="1804624"/>
    <lineage>
        <taxon>Bacteria</taxon>
        <taxon>Bacillati</taxon>
        <taxon>Actinomycetota</taxon>
        <taxon>Actinomycetes</taxon>
        <taxon>Propionibacteriales</taxon>
        <taxon>Nocardioidaceae</taxon>
        <taxon>Nocardioides</taxon>
    </lineage>
</organism>
<proteinExistence type="predicted"/>
<keyword evidence="3" id="KW-1185">Reference proteome</keyword>
<evidence type="ECO:0000256" key="1">
    <source>
        <dbReference type="SAM" id="MobiDB-lite"/>
    </source>
</evidence>
<dbReference type="Proteomes" id="UP000271573">
    <property type="component" value="Chromosome"/>
</dbReference>
<dbReference type="EMBL" id="AP019307">
    <property type="protein sequence ID" value="BBH18491.1"/>
    <property type="molecule type" value="Genomic_DNA"/>
</dbReference>
<sequence length="89" mass="9621">MNAEGWYVDPFGTHADRWFSDGTPTKLVRDGTVTSYDAPPSTEYDGTLQPSADAEPTDGADLIRADSPNPTPDYGRAAMEVWDQTAGLI</sequence>
<dbReference type="RefSeq" id="WP_125569788.1">
    <property type="nucleotide sequence ID" value="NZ_AP019307.1"/>
</dbReference>